<proteinExistence type="inferred from homology"/>
<evidence type="ECO:0000256" key="5">
    <source>
        <dbReference type="ARBA" id="ARBA00022892"/>
    </source>
</evidence>
<dbReference type="EMBL" id="JACAZF010000006">
    <property type="protein sequence ID" value="KAF7301301.1"/>
    <property type="molecule type" value="Genomic_DNA"/>
</dbReference>
<keyword evidence="15" id="KW-1185">Reference proteome</keyword>
<keyword evidence="8 12" id="KW-0472">Membrane</keyword>
<dbReference type="PANTHER" id="PTHR12825">
    <property type="entry name" value="BNIP1-RELATED"/>
    <property type="match status" value="1"/>
</dbReference>
<comment type="similarity">
    <text evidence="9">Belongs to the SEC20 family.</text>
</comment>
<keyword evidence="3 12" id="KW-0812">Transmembrane</keyword>
<gene>
    <name evidence="14" type="ORF">MIND_00695100</name>
</gene>
<evidence type="ECO:0000256" key="2">
    <source>
        <dbReference type="ARBA" id="ARBA00022448"/>
    </source>
</evidence>
<organism evidence="14 15">
    <name type="scientific">Mycena indigotica</name>
    <dbReference type="NCBI Taxonomy" id="2126181"/>
    <lineage>
        <taxon>Eukaryota</taxon>
        <taxon>Fungi</taxon>
        <taxon>Dikarya</taxon>
        <taxon>Basidiomycota</taxon>
        <taxon>Agaricomycotina</taxon>
        <taxon>Agaricomycetes</taxon>
        <taxon>Agaricomycetidae</taxon>
        <taxon>Agaricales</taxon>
        <taxon>Marasmiineae</taxon>
        <taxon>Mycenaceae</taxon>
        <taxon>Mycena</taxon>
    </lineage>
</organism>
<keyword evidence="2" id="KW-0813">Transport</keyword>
<evidence type="ECO:0000256" key="7">
    <source>
        <dbReference type="ARBA" id="ARBA00023054"/>
    </source>
</evidence>
<feature type="transmembrane region" description="Helical" evidence="12">
    <location>
        <begin position="207"/>
        <end position="228"/>
    </location>
</feature>
<dbReference type="PANTHER" id="PTHR12825:SF0">
    <property type="entry name" value="VESICLE TRANSPORT PROTEIN SEC20"/>
    <property type="match status" value="1"/>
</dbReference>
<reference evidence="14" key="1">
    <citation type="submission" date="2020-05" db="EMBL/GenBank/DDBJ databases">
        <title>Mycena genomes resolve the evolution of fungal bioluminescence.</title>
        <authorList>
            <person name="Tsai I.J."/>
        </authorList>
    </citation>
    <scope>NUCLEOTIDE SEQUENCE</scope>
    <source>
        <strain evidence="14">171206Taipei</strain>
    </source>
</reference>
<keyword evidence="7 10" id="KW-0175">Coiled coil</keyword>
<sequence length="328" mass="35951">MPPLPSTLPDSASSLIASAQRRIHDISSHQLPRLRACSGPRSTLDALDEELRGDFNTVKGIVEELDGLVGDLTRKRDQEELEGVVAELNDTLLRLRREARDALLAAKRAMDSLDEKARRNELLGEKRVVDENEKNGDAVMAAQDKVTGAMQRTMDLLQAELERSVLSSQMLSSSTATLKSTSSTHDTLTSVMDTSKQLITALEKADWLDRILIFAALSFFLLVVLFILKQRIFDRSMRLAFWWTRFLPDFRGDEALLRAEKGVAETIVASSSIAALVSSTSITQSSALSEPTSSLSEPQAATISETLSSIISDPSSTTTASDSEHDEL</sequence>
<evidence type="ECO:0000313" key="15">
    <source>
        <dbReference type="Proteomes" id="UP000636479"/>
    </source>
</evidence>
<keyword evidence="5" id="KW-0931">ER-Golgi transport</keyword>
<dbReference type="GO" id="GO:0031201">
    <property type="term" value="C:SNARE complex"/>
    <property type="evidence" value="ECO:0007669"/>
    <property type="project" value="TreeGrafter"/>
</dbReference>
<evidence type="ECO:0000259" key="13">
    <source>
        <dbReference type="Pfam" id="PF03908"/>
    </source>
</evidence>
<feature type="compositionally biased region" description="Low complexity" evidence="11">
    <location>
        <begin position="308"/>
        <end position="321"/>
    </location>
</feature>
<comment type="caution">
    <text evidence="14">The sequence shown here is derived from an EMBL/GenBank/DDBJ whole genome shotgun (WGS) entry which is preliminary data.</text>
</comment>
<dbReference type="OrthoDB" id="46868at2759"/>
<dbReference type="InterPro" id="IPR056173">
    <property type="entry name" value="Sec20_C"/>
</dbReference>
<evidence type="ECO:0000256" key="10">
    <source>
        <dbReference type="SAM" id="Coils"/>
    </source>
</evidence>
<evidence type="ECO:0000256" key="9">
    <source>
        <dbReference type="ARBA" id="ARBA00037934"/>
    </source>
</evidence>
<evidence type="ECO:0000256" key="8">
    <source>
        <dbReference type="ARBA" id="ARBA00023136"/>
    </source>
</evidence>
<evidence type="ECO:0000256" key="11">
    <source>
        <dbReference type="SAM" id="MobiDB-lite"/>
    </source>
</evidence>
<evidence type="ECO:0000256" key="6">
    <source>
        <dbReference type="ARBA" id="ARBA00022989"/>
    </source>
</evidence>
<feature type="domain" description="Sec20 C-terminal" evidence="13">
    <location>
        <begin position="143"/>
        <end position="232"/>
    </location>
</feature>
<keyword evidence="4" id="KW-0256">Endoplasmic reticulum</keyword>
<dbReference type="GeneID" id="59346173"/>
<feature type="coiled-coil region" evidence="10">
    <location>
        <begin position="78"/>
        <end position="116"/>
    </location>
</feature>
<dbReference type="GO" id="GO:0006890">
    <property type="term" value="P:retrograde vesicle-mediated transport, Golgi to endoplasmic reticulum"/>
    <property type="evidence" value="ECO:0007669"/>
    <property type="project" value="InterPro"/>
</dbReference>
<feature type="region of interest" description="Disordered" evidence="11">
    <location>
        <begin position="308"/>
        <end position="328"/>
    </location>
</feature>
<dbReference type="Proteomes" id="UP000636479">
    <property type="component" value="Unassembled WGS sequence"/>
</dbReference>
<comment type="subcellular location">
    <subcellularLocation>
        <location evidence="1">Endoplasmic reticulum membrane</location>
        <topology evidence="1">Single-pass type IV membrane protein</topology>
    </subcellularLocation>
</comment>
<evidence type="ECO:0000256" key="12">
    <source>
        <dbReference type="SAM" id="Phobius"/>
    </source>
</evidence>
<keyword evidence="6 12" id="KW-1133">Transmembrane helix</keyword>
<dbReference type="InterPro" id="IPR005606">
    <property type="entry name" value="Sec20"/>
</dbReference>
<dbReference type="Pfam" id="PF03908">
    <property type="entry name" value="Sec20"/>
    <property type="match status" value="1"/>
</dbReference>
<dbReference type="AlphaFoldDB" id="A0A8H6SMD6"/>
<dbReference type="GO" id="GO:0005789">
    <property type="term" value="C:endoplasmic reticulum membrane"/>
    <property type="evidence" value="ECO:0007669"/>
    <property type="project" value="UniProtKB-SubCell"/>
</dbReference>
<protein>
    <recommendedName>
        <fullName evidence="13">Sec20 C-terminal domain-containing protein</fullName>
    </recommendedName>
</protein>
<accession>A0A8H6SMD6</accession>
<evidence type="ECO:0000256" key="1">
    <source>
        <dbReference type="ARBA" id="ARBA00004163"/>
    </source>
</evidence>
<evidence type="ECO:0000313" key="14">
    <source>
        <dbReference type="EMBL" id="KAF7301301.1"/>
    </source>
</evidence>
<name>A0A8H6SMD6_9AGAR</name>
<evidence type="ECO:0000256" key="4">
    <source>
        <dbReference type="ARBA" id="ARBA00022824"/>
    </source>
</evidence>
<evidence type="ECO:0000256" key="3">
    <source>
        <dbReference type="ARBA" id="ARBA00022692"/>
    </source>
</evidence>
<dbReference type="RefSeq" id="XP_037219301.1">
    <property type="nucleotide sequence ID" value="XM_037363657.1"/>
</dbReference>
<dbReference type="GO" id="GO:0005484">
    <property type="term" value="F:SNAP receptor activity"/>
    <property type="evidence" value="ECO:0007669"/>
    <property type="project" value="InterPro"/>
</dbReference>